<evidence type="ECO:0000256" key="5">
    <source>
        <dbReference type="RuleBase" id="RU000687"/>
    </source>
</evidence>
<dbReference type="CDD" id="cd18997">
    <property type="entry name" value="LGIC_ECD_nAChR"/>
    <property type="match status" value="1"/>
</dbReference>
<accession>A0A8J1TQV9</accession>
<dbReference type="FunFam" id="2.70.170.10:FF:000028">
    <property type="entry name" value="AcetylCholine Receptor"/>
    <property type="match status" value="1"/>
</dbReference>
<dbReference type="SUPFAM" id="SSF63712">
    <property type="entry name" value="Nicotinic receptor ligand binding domain-like"/>
    <property type="match status" value="1"/>
</dbReference>
<feature type="transmembrane region" description="Helical" evidence="5">
    <location>
        <begin position="354"/>
        <end position="381"/>
    </location>
</feature>
<keyword evidence="5" id="KW-0813">Transport</keyword>
<dbReference type="GO" id="GO:0005230">
    <property type="term" value="F:extracellular ligand-gated monoatomic ion channel activity"/>
    <property type="evidence" value="ECO:0007669"/>
    <property type="project" value="InterPro"/>
</dbReference>
<dbReference type="PRINTS" id="PR00252">
    <property type="entry name" value="NRIONCHANNEL"/>
</dbReference>
<feature type="domain" description="Neurotransmitter-gated ion-channel transmembrane" evidence="7">
    <location>
        <begin position="195"/>
        <end position="317"/>
    </location>
</feature>
<dbReference type="InterPro" id="IPR006202">
    <property type="entry name" value="Neur_chan_lig-bd"/>
</dbReference>
<name>A0A8J1TQV9_OWEFU</name>
<keyword evidence="4 5" id="KW-0472">Membrane</keyword>
<evidence type="ECO:0000256" key="1">
    <source>
        <dbReference type="ARBA" id="ARBA00004141"/>
    </source>
</evidence>
<evidence type="ECO:0000256" key="4">
    <source>
        <dbReference type="ARBA" id="ARBA00023136"/>
    </source>
</evidence>
<dbReference type="GO" id="GO:0004888">
    <property type="term" value="F:transmembrane signaling receptor activity"/>
    <property type="evidence" value="ECO:0007669"/>
    <property type="project" value="InterPro"/>
</dbReference>
<reference evidence="8" key="1">
    <citation type="submission" date="2022-03" db="EMBL/GenBank/DDBJ databases">
        <authorList>
            <person name="Martin C."/>
        </authorList>
    </citation>
    <scope>NUCLEOTIDE SEQUENCE</scope>
</reference>
<dbReference type="InterPro" id="IPR038050">
    <property type="entry name" value="Neuro_actylchol_rec"/>
</dbReference>
<dbReference type="SUPFAM" id="SSF90112">
    <property type="entry name" value="Neurotransmitter-gated ion-channel transmembrane pore"/>
    <property type="match status" value="1"/>
</dbReference>
<evidence type="ECO:0000256" key="2">
    <source>
        <dbReference type="ARBA" id="ARBA00022692"/>
    </source>
</evidence>
<dbReference type="InterPro" id="IPR006029">
    <property type="entry name" value="Neurotrans-gated_channel_TM"/>
</dbReference>
<organism evidence="8 9">
    <name type="scientific">Owenia fusiformis</name>
    <name type="common">Polychaete worm</name>
    <dbReference type="NCBI Taxonomy" id="6347"/>
    <lineage>
        <taxon>Eukaryota</taxon>
        <taxon>Metazoa</taxon>
        <taxon>Spiralia</taxon>
        <taxon>Lophotrochozoa</taxon>
        <taxon>Annelida</taxon>
        <taxon>Polychaeta</taxon>
        <taxon>Sedentaria</taxon>
        <taxon>Canalipalpata</taxon>
        <taxon>Sabellida</taxon>
        <taxon>Oweniida</taxon>
        <taxon>Oweniidae</taxon>
        <taxon>Owenia</taxon>
    </lineage>
</organism>
<dbReference type="Proteomes" id="UP000749559">
    <property type="component" value="Unassembled WGS sequence"/>
</dbReference>
<gene>
    <name evidence="8" type="ORF">OFUS_LOCUS3011</name>
</gene>
<keyword evidence="5" id="KW-0406">Ion transport</keyword>
<keyword evidence="5" id="KW-0407">Ion channel</keyword>
<dbReference type="InterPro" id="IPR036734">
    <property type="entry name" value="Neur_chan_lig-bd_sf"/>
</dbReference>
<comment type="similarity">
    <text evidence="5">Belongs to the ligand-gated ion channel (TC 1.A.9) family.</text>
</comment>
<proteinExistence type="inferred from homology"/>
<dbReference type="GO" id="GO:0016020">
    <property type="term" value="C:membrane"/>
    <property type="evidence" value="ECO:0007669"/>
    <property type="project" value="UniProtKB-SubCell"/>
</dbReference>
<evidence type="ECO:0000259" key="6">
    <source>
        <dbReference type="Pfam" id="PF02931"/>
    </source>
</evidence>
<comment type="subcellular location">
    <subcellularLocation>
        <location evidence="1">Membrane</location>
        <topology evidence="1">Multi-pass membrane protein</topology>
    </subcellularLocation>
</comment>
<dbReference type="Gene3D" id="2.70.170.10">
    <property type="entry name" value="Neurotransmitter-gated ion-channel ligand-binding domain"/>
    <property type="match status" value="1"/>
</dbReference>
<feature type="transmembrane region" description="Helical" evidence="5">
    <location>
        <begin position="254"/>
        <end position="275"/>
    </location>
</feature>
<feature type="domain" description="Neurotransmitter-gated ion-channel ligand-binding" evidence="6">
    <location>
        <begin position="2"/>
        <end position="188"/>
    </location>
</feature>
<dbReference type="PANTHER" id="PTHR18945">
    <property type="entry name" value="NEUROTRANSMITTER GATED ION CHANNEL"/>
    <property type="match status" value="1"/>
</dbReference>
<dbReference type="InterPro" id="IPR036719">
    <property type="entry name" value="Neuro-gated_channel_TM_sf"/>
</dbReference>
<comment type="caution">
    <text evidence="8">The sequence shown here is derived from an EMBL/GenBank/DDBJ whole genome shotgun (WGS) entry which is preliminary data.</text>
</comment>
<evidence type="ECO:0000259" key="7">
    <source>
        <dbReference type="Pfam" id="PF02932"/>
    </source>
</evidence>
<dbReference type="OrthoDB" id="5975154at2759"/>
<dbReference type="InterPro" id="IPR018000">
    <property type="entry name" value="Neurotransmitter_ion_chnl_CS"/>
</dbReference>
<evidence type="ECO:0000313" key="8">
    <source>
        <dbReference type="EMBL" id="CAH1775750.1"/>
    </source>
</evidence>
<dbReference type="AlphaFoldDB" id="A0A8J1TQV9"/>
<protein>
    <submittedName>
        <fullName evidence="8">Uncharacterized protein</fullName>
    </submittedName>
</protein>
<dbReference type="EMBL" id="CAIIXF020000001">
    <property type="protein sequence ID" value="CAH1775750.1"/>
    <property type="molecule type" value="Genomic_DNA"/>
</dbReference>
<dbReference type="Gene3D" id="1.20.58.390">
    <property type="entry name" value="Neurotransmitter-gated ion-channel transmembrane domain"/>
    <property type="match status" value="1"/>
</dbReference>
<keyword evidence="3 5" id="KW-1133">Transmembrane helix</keyword>
<evidence type="ECO:0000313" key="9">
    <source>
        <dbReference type="Proteomes" id="UP000749559"/>
    </source>
</evidence>
<evidence type="ECO:0000256" key="3">
    <source>
        <dbReference type="ARBA" id="ARBA00022989"/>
    </source>
</evidence>
<keyword evidence="9" id="KW-1185">Reference proteome</keyword>
<keyword evidence="2 5" id="KW-0812">Transmembrane</keyword>
<sequence>MVDIALFQILNVHERSKVIEVATFMRFFWNDSRLQWNPKDYGNITIQHFANDEIWIPDITLYNSADYNKQTSLKFYSEGIPNIVEHTGYVRWNFPAVLRVSCTMFLKIFPFDTQKCNMIIAPWVSDVSEIYIYTKQRKGDMKHFQLNGEWNILDFYTYNTEMNYSSSPGTVVLPFSEVVSTIIIQRKPLYYIFNLIIPCIFLLLISTMGLLMPIASGSRAPLSIMVLLSMVVLNMSISAYIPVDSHNIPLISQFTMFIMFAMGMNVIFTVGSLNIHFNGHYGKRTAYVARALGKVFGIIIKKHSDMGTLGFDLTENKQDGCQSCQHMELTNKMYKEKHERNMKRIKTERQKSEWMLVAMVMDRCLVVCVLLVTCIVFTLLFNQITVHS</sequence>
<feature type="transmembrane region" description="Helical" evidence="5">
    <location>
        <begin position="224"/>
        <end position="242"/>
    </location>
</feature>
<dbReference type="InterPro" id="IPR006201">
    <property type="entry name" value="Neur_channel"/>
</dbReference>
<dbReference type="Pfam" id="PF02932">
    <property type="entry name" value="Neur_chan_memb"/>
    <property type="match status" value="1"/>
</dbReference>
<feature type="transmembrane region" description="Helical" evidence="5">
    <location>
        <begin position="189"/>
        <end position="212"/>
    </location>
</feature>
<dbReference type="Pfam" id="PF02931">
    <property type="entry name" value="Neur_chan_LBD"/>
    <property type="match status" value="1"/>
</dbReference>
<dbReference type="PROSITE" id="PS00236">
    <property type="entry name" value="NEUROTR_ION_CHANNEL"/>
    <property type="match status" value="1"/>
</dbReference>
<dbReference type="CDD" id="cd19051">
    <property type="entry name" value="LGIC_TM_cation"/>
    <property type="match status" value="1"/>
</dbReference>